<evidence type="ECO:0000313" key="3">
    <source>
        <dbReference type="EMBL" id="RLV73018.1"/>
    </source>
</evidence>
<dbReference type="PANTHER" id="PTHR43798">
    <property type="entry name" value="MONOACYLGLYCEROL LIPASE"/>
    <property type="match status" value="1"/>
</dbReference>
<dbReference type="GO" id="GO:0016787">
    <property type="term" value="F:hydrolase activity"/>
    <property type="evidence" value="ECO:0007669"/>
    <property type="project" value="UniProtKB-KW"/>
</dbReference>
<dbReference type="Gene3D" id="3.40.50.1820">
    <property type="entry name" value="alpha/beta hydrolase"/>
    <property type="match status" value="1"/>
</dbReference>
<evidence type="ECO:0000313" key="4">
    <source>
        <dbReference type="Proteomes" id="UP000281594"/>
    </source>
</evidence>
<name>A0A0A0NWP7_STRRN</name>
<accession>A0A0A0NWP7</accession>
<dbReference type="eggNOG" id="COG2267">
    <property type="taxonomic scope" value="Bacteria"/>
</dbReference>
<dbReference type="AlphaFoldDB" id="A0A0A0NWP7"/>
<dbReference type="InterPro" id="IPR050266">
    <property type="entry name" value="AB_hydrolase_sf"/>
</dbReference>
<dbReference type="GO" id="GO:0016020">
    <property type="term" value="C:membrane"/>
    <property type="evidence" value="ECO:0007669"/>
    <property type="project" value="TreeGrafter"/>
</dbReference>
<proteinExistence type="predicted"/>
<protein>
    <recommendedName>
        <fullName evidence="2">AB hydrolase-1 domain-containing protein</fullName>
    </recommendedName>
</protein>
<comment type="caution">
    <text evidence="3">The sequence shown here is derived from an EMBL/GenBank/DDBJ whole genome shotgun (WGS) entry which is preliminary data.</text>
</comment>
<gene>
    <name evidence="3" type="ORF">D3C57_150865</name>
</gene>
<dbReference type="RefSeq" id="WP_020873631.1">
    <property type="nucleotide sequence ID" value="NC_022785.1"/>
</dbReference>
<dbReference type="PANTHER" id="PTHR43798:SF31">
    <property type="entry name" value="AB HYDROLASE SUPERFAMILY PROTEIN YCLE"/>
    <property type="match status" value="1"/>
</dbReference>
<dbReference type="HOGENOM" id="CLU_078797_0_0_11"/>
<dbReference type="Proteomes" id="UP000281594">
    <property type="component" value="Unassembled WGS sequence"/>
</dbReference>
<keyword evidence="1" id="KW-0378">Hydrolase</keyword>
<dbReference type="STRING" id="1343740.M271_43910"/>
<dbReference type="Pfam" id="PF12697">
    <property type="entry name" value="Abhydrolase_6"/>
    <property type="match status" value="1"/>
</dbReference>
<feature type="domain" description="AB hydrolase-1" evidence="2">
    <location>
        <begin position="42"/>
        <end position="269"/>
    </location>
</feature>
<evidence type="ECO:0000256" key="1">
    <source>
        <dbReference type="ARBA" id="ARBA00022801"/>
    </source>
</evidence>
<evidence type="ECO:0000259" key="2">
    <source>
        <dbReference type="Pfam" id="PF12697"/>
    </source>
</evidence>
<dbReference type="SUPFAM" id="SSF53474">
    <property type="entry name" value="alpha/beta-Hydrolases"/>
    <property type="match status" value="1"/>
</dbReference>
<reference evidence="3 4" key="1">
    <citation type="journal article" date="2018" name="J. Biol. Chem.">
        <title>Discovery of the actinoplanic acid pathway in Streptomyces rapamycinicus reveals a genetically conserved synergism with rapamycin.</title>
        <authorList>
            <person name="Mrak P."/>
            <person name="Krastel P."/>
            <person name="Pivk Lukancic P."/>
            <person name="Tao J."/>
            <person name="Pistorius D."/>
            <person name="Moore C.M."/>
        </authorList>
    </citation>
    <scope>NUCLEOTIDE SEQUENCE [LARGE SCALE GENOMIC DNA]</scope>
    <source>
        <strain evidence="3 4">NRRL 5491</strain>
    </source>
</reference>
<organism evidence="3 4">
    <name type="scientific">Streptomyces rapamycinicus (strain ATCC 29253 / DSM 41530 / NRRL 5491 / AYB-994)</name>
    <name type="common">Streptomyces hygroscopicus (strain ATCC 29253)</name>
    <dbReference type="NCBI Taxonomy" id="1343740"/>
    <lineage>
        <taxon>Bacteria</taxon>
        <taxon>Bacillati</taxon>
        <taxon>Actinomycetota</taxon>
        <taxon>Actinomycetes</taxon>
        <taxon>Kitasatosporales</taxon>
        <taxon>Streptomycetaceae</taxon>
        <taxon>Streptomyces</taxon>
        <taxon>Streptomyces violaceusniger group</taxon>
    </lineage>
</organism>
<dbReference type="InterPro" id="IPR000073">
    <property type="entry name" value="AB_hydrolase_1"/>
</dbReference>
<sequence>MSVDPGRYATPVRRSGGDAEQQPVIVRCARRALAPDPLPLRVLLLHGLCSNAGVWDPFLPLADPRCELWTADLPWRGTGVHGWTGLPVETWADQAVAAVPGGPDVVIAHSFGTSAALTWLDRWSTGGADTRGPSAVVLVSPLYRATAEEFDWNSLAYYVNNFDRILIEGMHMGPSRRLPEERRHTIAMKIRDLVSPYGWFQFFGTYLRMPQMRTERMTMPFLLVSGGEDMVAAPSDAEGLAKSLPDASVHVLPCHGHFPMVTAAEEFADLTNTFLRTRLPGPPSGSPHLTMEHNR</sequence>
<dbReference type="InterPro" id="IPR029058">
    <property type="entry name" value="AB_hydrolase_fold"/>
</dbReference>
<dbReference type="KEGG" id="src:M271_43910"/>
<dbReference type="EMBL" id="QYCY01000004">
    <property type="protein sequence ID" value="RLV73018.1"/>
    <property type="molecule type" value="Genomic_DNA"/>
</dbReference>